<evidence type="ECO:0000313" key="2">
    <source>
        <dbReference type="Proteomes" id="UP001196413"/>
    </source>
</evidence>
<keyword evidence="2" id="KW-1185">Reference proteome</keyword>
<organism evidence="1 2">
    <name type="scientific">Parelaphostrongylus tenuis</name>
    <name type="common">Meningeal worm</name>
    <dbReference type="NCBI Taxonomy" id="148309"/>
    <lineage>
        <taxon>Eukaryota</taxon>
        <taxon>Metazoa</taxon>
        <taxon>Ecdysozoa</taxon>
        <taxon>Nematoda</taxon>
        <taxon>Chromadorea</taxon>
        <taxon>Rhabditida</taxon>
        <taxon>Rhabditina</taxon>
        <taxon>Rhabditomorpha</taxon>
        <taxon>Strongyloidea</taxon>
        <taxon>Metastrongylidae</taxon>
        <taxon>Parelaphostrongylus</taxon>
    </lineage>
</organism>
<gene>
    <name evidence="1" type="ORF">KIN20_015051</name>
</gene>
<reference evidence="1" key="1">
    <citation type="submission" date="2021-06" db="EMBL/GenBank/DDBJ databases">
        <title>Parelaphostrongylus tenuis whole genome reference sequence.</title>
        <authorList>
            <person name="Garwood T.J."/>
            <person name="Larsen P.A."/>
            <person name="Fountain-Jones N.M."/>
            <person name="Garbe J.R."/>
            <person name="Macchietto M.G."/>
            <person name="Kania S.A."/>
            <person name="Gerhold R.W."/>
            <person name="Richards J.E."/>
            <person name="Wolf T.M."/>
        </authorList>
    </citation>
    <scope>NUCLEOTIDE SEQUENCE</scope>
    <source>
        <strain evidence="1">MNPRO001-30</strain>
        <tissue evidence="1">Meninges</tissue>
    </source>
</reference>
<name>A0AAD5MIZ1_PARTN</name>
<dbReference type="AlphaFoldDB" id="A0AAD5MIZ1"/>
<sequence length="79" mass="9173">MTSTTRSTSFPTLAAHDRNDMFEDVKKHLENVTDRDRYIDRANLIPSSDHMKDVFANPRLYFTVGQKDVLDFIVRGNLQ</sequence>
<protein>
    <submittedName>
        <fullName evidence="1">Uncharacterized protein</fullName>
    </submittedName>
</protein>
<accession>A0AAD5MIZ1</accession>
<dbReference type="Proteomes" id="UP001196413">
    <property type="component" value="Unassembled WGS sequence"/>
</dbReference>
<comment type="caution">
    <text evidence="1">The sequence shown here is derived from an EMBL/GenBank/DDBJ whole genome shotgun (WGS) entry which is preliminary data.</text>
</comment>
<dbReference type="EMBL" id="JAHQIW010003000">
    <property type="protein sequence ID" value="KAJ1357033.1"/>
    <property type="molecule type" value="Genomic_DNA"/>
</dbReference>
<evidence type="ECO:0000313" key="1">
    <source>
        <dbReference type="EMBL" id="KAJ1357033.1"/>
    </source>
</evidence>
<proteinExistence type="predicted"/>